<feature type="signal peptide" evidence="1">
    <location>
        <begin position="1"/>
        <end position="20"/>
    </location>
</feature>
<proteinExistence type="predicted"/>
<evidence type="ECO:0000313" key="2">
    <source>
        <dbReference type="EMBL" id="PZP27149.1"/>
    </source>
</evidence>
<keyword evidence="1" id="KW-0732">Signal</keyword>
<dbReference type="EMBL" id="QFOD01000034">
    <property type="protein sequence ID" value="PZP27149.1"/>
    <property type="molecule type" value="Genomic_DNA"/>
</dbReference>
<protein>
    <submittedName>
        <fullName evidence="2">Uncharacterized protein</fullName>
    </submittedName>
</protein>
<sequence>MQLKPLLTLFASLAAGLASAQDARRVPVDDVRILLIAAIDSPEGEARGQLTGEMARMITDRFKATGPILIDVTTLKRYAQAGCSRLNVRFSQQGVQLPGAAAPLAKSVDIGINYCRDGQPPRSTS</sequence>
<reference evidence="2 3" key="1">
    <citation type="submission" date="2017-08" db="EMBL/GenBank/DDBJ databases">
        <title>Infants hospitalized years apart are colonized by the same room-sourced microbial strains.</title>
        <authorList>
            <person name="Brooks B."/>
            <person name="Olm M.R."/>
            <person name="Firek B.A."/>
            <person name="Baker R."/>
            <person name="Thomas B.C."/>
            <person name="Morowitz M.J."/>
            <person name="Banfield J.F."/>
        </authorList>
    </citation>
    <scope>NUCLEOTIDE SEQUENCE [LARGE SCALE GENOMIC DNA]</scope>
    <source>
        <strain evidence="2">S2_012_000_R2_81</strain>
    </source>
</reference>
<comment type="caution">
    <text evidence="2">The sequence shown here is derived from an EMBL/GenBank/DDBJ whole genome shotgun (WGS) entry which is preliminary data.</text>
</comment>
<evidence type="ECO:0000256" key="1">
    <source>
        <dbReference type="SAM" id="SignalP"/>
    </source>
</evidence>
<dbReference type="AlphaFoldDB" id="A0A2W5FC09"/>
<name>A0A2W5FC09_9BURK</name>
<evidence type="ECO:0000313" key="3">
    <source>
        <dbReference type="Proteomes" id="UP000249633"/>
    </source>
</evidence>
<dbReference type="Proteomes" id="UP000249633">
    <property type="component" value="Unassembled WGS sequence"/>
</dbReference>
<organism evidence="2 3">
    <name type="scientific">Roseateles depolymerans</name>
    <dbReference type="NCBI Taxonomy" id="76731"/>
    <lineage>
        <taxon>Bacteria</taxon>
        <taxon>Pseudomonadati</taxon>
        <taxon>Pseudomonadota</taxon>
        <taxon>Betaproteobacteria</taxon>
        <taxon>Burkholderiales</taxon>
        <taxon>Sphaerotilaceae</taxon>
        <taxon>Roseateles</taxon>
    </lineage>
</organism>
<gene>
    <name evidence="2" type="ORF">DI603_22470</name>
</gene>
<accession>A0A2W5FC09</accession>
<feature type="chain" id="PRO_5015973659" evidence="1">
    <location>
        <begin position="21"/>
        <end position="125"/>
    </location>
</feature>